<sequence length="505" mass="54679">MACVTQESVNCINGTEDDSFAASVSDQQKQNEVRSKIWKVMKYVGPGFLVCIAYVDPGNFETDFQAGADYKFKLLWVLLWSTCASLFIQSLAANLGVTTGRHLAEHCKAEYNHNVNMCLWIAAEISIIASDVPEVLGTALALDLLFNIPVWIGVILTGVITLSFLGLQKFGARNLELFIAFLVFAMAICFFVELGFAKPPVIEVLKGLAIPSLAGSGATALTISFVGSIIMPHNLYLHSALVLSRKTSPTVQAIKEARFFCLLESGVALSVSLLINIAVISLSGTVCSNPSLSNEDKEKCSELNLNQASFLLGSILGSWSSTLFGITLIVSGQSSTITGTYAGQYVMQGFLNLRMSPWKRNLLTRCVAIVPSLIAALIGGARGAGSLIIVSSMVLSFELPFALIPLLKFTSDERKMGSHKNHLAITVATWMIGSLIILVNIYFLGETFYEWLRPKSAISLVGKVFIGIASFGALLAYLFAVLYLTFRKDKVKVSHAIALEVNENA</sequence>
<feature type="transmembrane region" description="Helical" evidence="6">
    <location>
        <begin position="75"/>
        <end position="97"/>
    </location>
</feature>
<dbReference type="AlphaFoldDB" id="A0A8T2T9H9"/>
<evidence type="ECO:0000256" key="3">
    <source>
        <dbReference type="ARBA" id="ARBA00022692"/>
    </source>
</evidence>
<proteinExistence type="inferred from homology"/>
<name>A0A8T2T9H9_CERRI</name>
<feature type="transmembrane region" description="Helical" evidence="6">
    <location>
        <begin position="259"/>
        <end position="282"/>
    </location>
</feature>
<feature type="transmembrane region" description="Helical" evidence="6">
    <location>
        <begin position="422"/>
        <end position="444"/>
    </location>
</feature>
<feature type="transmembrane region" description="Helical" evidence="6">
    <location>
        <begin position="464"/>
        <end position="486"/>
    </location>
</feature>
<dbReference type="InterPro" id="IPR001046">
    <property type="entry name" value="NRAMP_fam"/>
</dbReference>
<evidence type="ECO:0000313" key="7">
    <source>
        <dbReference type="EMBL" id="KAH7415501.1"/>
    </source>
</evidence>
<gene>
    <name evidence="7" type="ORF">KP509_14G048600</name>
</gene>
<dbReference type="Pfam" id="PF01566">
    <property type="entry name" value="Nramp"/>
    <property type="match status" value="1"/>
</dbReference>
<comment type="caution">
    <text evidence="7">The sequence shown here is derived from an EMBL/GenBank/DDBJ whole genome shotgun (WGS) entry which is preliminary data.</text>
</comment>
<dbReference type="PRINTS" id="PR00447">
    <property type="entry name" value="NATRESASSCMP"/>
</dbReference>
<keyword evidence="8" id="KW-1185">Reference proteome</keyword>
<evidence type="ECO:0000256" key="2">
    <source>
        <dbReference type="ARBA" id="ARBA00009965"/>
    </source>
</evidence>
<keyword evidence="3 6" id="KW-0812">Transmembrane</keyword>
<keyword evidence="5 6" id="KW-0472">Membrane</keyword>
<dbReference type="EMBL" id="CM035419">
    <property type="protein sequence ID" value="KAH7415500.1"/>
    <property type="molecule type" value="Genomic_DNA"/>
</dbReference>
<feature type="transmembrane region" description="Helical" evidence="6">
    <location>
        <begin position="387"/>
        <end position="410"/>
    </location>
</feature>
<feature type="transmembrane region" description="Helical" evidence="6">
    <location>
        <begin position="308"/>
        <end position="330"/>
    </location>
</feature>
<feature type="transmembrane region" description="Helical" evidence="6">
    <location>
        <begin position="362"/>
        <end position="381"/>
    </location>
</feature>
<evidence type="ECO:0000256" key="6">
    <source>
        <dbReference type="SAM" id="Phobius"/>
    </source>
</evidence>
<dbReference type="GO" id="GO:0034755">
    <property type="term" value="P:iron ion transmembrane transport"/>
    <property type="evidence" value="ECO:0007669"/>
    <property type="project" value="TreeGrafter"/>
</dbReference>
<reference evidence="7" key="1">
    <citation type="submission" date="2021-08" db="EMBL/GenBank/DDBJ databases">
        <title>WGS assembly of Ceratopteris richardii.</title>
        <authorList>
            <person name="Marchant D.B."/>
            <person name="Chen G."/>
            <person name="Jenkins J."/>
            <person name="Shu S."/>
            <person name="Leebens-Mack J."/>
            <person name="Grimwood J."/>
            <person name="Schmutz J."/>
            <person name="Soltis P."/>
            <person name="Soltis D."/>
            <person name="Chen Z.-H."/>
        </authorList>
    </citation>
    <scope>NUCLEOTIDE SEQUENCE</scope>
    <source>
        <strain evidence="7">Whitten #5841</strain>
        <tissue evidence="7">Leaf</tissue>
    </source>
</reference>
<evidence type="ECO:0000256" key="5">
    <source>
        <dbReference type="ARBA" id="ARBA00023136"/>
    </source>
</evidence>
<evidence type="ECO:0000256" key="4">
    <source>
        <dbReference type="ARBA" id="ARBA00022989"/>
    </source>
</evidence>
<dbReference type="GO" id="GO:0015086">
    <property type="term" value="F:cadmium ion transmembrane transporter activity"/>
    <property type="evidence" value="ECO:0007669"/>
    <property type="project" value="TreeGrafter"/>
</dbReference>
<feature type="transmembrane region" description="Helical" evidence="6">
    <location>
        <begin position="118"/>
        <end position="142"/>
    </location>
</feature>
<comment type="subcellular location">
    <subcellularLocation>
        <location evidence="1">Membrane</location>
        <topology evidence="1">Multi-pass membrane protein</topology>
    </subcellularLocation>
</comment>
<dbReference type="PANTHER" id="PTHR11706:SF54">
    <property type="entry name" value="METAL TRANSPORTER NRAMP1"/>
    <property type="match status" value="1"/>
</dbReference>
<dbReference type="EMBL" id="CM035419">
    <property type="protein sequence ID" value="KAH7415499.1"/>
    <property type="molecule type" value="Genomic_DNA"/>
</dbReference>
<dbReference type="Proteomes" id="UP000825935">
    <property type="component" value="Chromosome 14"/>
</dbReference>
<evidence type="ECO:0000313" key="8">
    <source>
        <dbReference type="Proteomes" id="UP000825935"/>
    </source>
</evidence>
<evidence type="ECO:0000256" key="1">
    <source>
        <dbReference type="ARBA" id="ARBA00004141"/>
    </source>
</evidence>
<keyword evidence="4 6" id="KW-1133">Transmembrane helix</keyword>
<dbReference type="NCBIfam" id="NF001923">
    <property type="entry name" value="PRK00701.1"/>
    <property type="match status" value="1"/>
</dbReference>
<organism evidence="7 8">
    <name type="scientific">Ceratopteris richardii</name>
    <name type="common">Triangle waterfern</name>
    <dbReference type="NCBI Taxonomy" id="49495"/>
    <lineage>
        <taxon>Eukaryota</taxon>
        <taxon>Viridiplantae</taxon>
        <taxon>Streptophyta</taxon>
        <taxon>Embryophyta</taxon>
        <taxon>Tracheophyta</taxon>
        <taxon>Polypodiopsida</taxon>
        <taxon>Polypodiidae</taxon>
        <taxon>Polypodiales</taxon>
        <taxon>Pteridineae</taxon>
        <taxon>Pteridaceae</taxon>
        <taxon>Parkerioideae</taxon>
        <taxon>Ceratopteris</taxon>
    </lineage>
</organism>
<feature type="transmembrane region" description="Helical" evidence="6">
    <location>
        <begin position="148"/>
        <end position="165"/>
    </location>
</feature>
<dbReference type="EMBL" id="CM035419">
    <property type="protein sequence ID" value="KAH7415501.1"/>
    <property type="molecule type" value="Genomic_DNA"/>
</dbReference>
<dbReference type="HAMAP" id="MF_00221">
    <property type="entry name" value="NRAMP"/>
    <property type="match status" value="1"/>
</dbReference>
<feature type="transmembrane region" description="Helical" evidence="6">
    <location>
        <begin position="217"/>
        <end position="238"/>
    </location>
</feature>
<dbReference type="NCBIfam" id="TIGR01197">
    <property type="entry name" value="nramp"/>
    <property type="match status" value="1"/>
</dbReference>
<dbReference type="GO" id="GO:0005886">
    <property type="term" value="C:plasma membrane"/>
    <property type="evidence" value="ECO:0007669"/>
    <property type="project" value="TreeGrafter"/>
</dbReference>
<accession>A0A8T2T9H9</accession>
<dbReference type="GO" id="GO:0005384">
    <property type="term" value="F:manganese ion transmembrane transporter activity"/>
    <property type="evidence" value="ECO:0007669"/>
    <property type="project" value="TreeGrafter"/>
</dbReference>
<protein>
    <submittedName>
        <fullName evidence="7">Uncharacterized protein</fullName>
    </submittedName>
</protein>
<dbReference type="NCBIfam" id="NF037982">
    <property type="entry name" value="Nramp_1"/>
    <property type="match status" value="1"/>
</dbReference>
<dbReference type="OrthoDB" id="409173at2759"/>
<dbReference type="OMA" id="INDACQF"/>
<feature type="transmembrane region" description="Helical" evidence="6">
    <location>
        <begin position="177"/>
        <end position="197"/>
    </location>
</feature>
<feature type="transmembrane region" description="Helical" evidence="6">
    <location>
        <begin position="37"/>
        <end position="55"/>
    </location>
</feature>
<comment type="similarity">
    <text evidence="2">Belongs to the NRAMP (TC 2.A.55) family.</text>
</comment>
<dbReference type="PANTHER" id="PTHR11706">
    <property type="entry name" value="SOLUTE CARRIER PROTEIN FAMILY 11 MEMBER"/>
    <property type="match status" value="1"/>
</dbReference>